<dbReference type="EMBL" id="CP015218">
    <property type="protein sequence ID" value="AOP36277.1"/>
    <property type="molecule type" value="Genomic_DNA"/>
</dbReference>
<reference evidence="2 3" key="1">
    <citation type="submission" date="2016-04" db="EMBL/GenBank/DDBJ databases">
        <title>Complete genome seqeunce of Leptospira alstonii serovar Room22.</title>
        <authorList>
            <person name="Nally J.E."/>
            <person name="Bayles D.O."/>
            <person name="Hurley D."/>
            <person name="Fanning S."/>
            <person name="McMahon B.J."/>
            <person name="Arent Z."/>
        </authorList>
    </citation>
    <scope>NUCLEOTIDE SEQUENCE [LARGE SCALE GENOMIC DNA]</scope>
    <source>
        <strain evidence="2 3">GWTS #1</strain>
    </source>
</reference>
<feature type="transmembrane region" description="Helical" evidence="1">
    <location>
        <begin position="327"/>
        <end position="347"/>
    </location>
</feature>
<dbReference type="RefSeq" id="WP_069609498.1">
    <property type="nucleotide sequence ID" value="NZ_CP015218.1"/>
</dbReference>
<feature type="transmembrane region" description="Helical" evidence="1">
    <location>
        <begin position="269"/>
        <end position="288"/>
    </location>
</feature>
<gene>
    <name evidence="2" type="ORF">A0128_19820</name>
</gene>
<feature type="transmembrane region" description="Helical" evidence="1">
    <location>
        <begin position="20"/>
        <end position="42"/>
    </location>
</feature>
<feature type="transmembrane region" description="Helical" evidence="1">
    <location>
        <begin position="294"/>
        <end position="315"/>
    </location>
</feature>
<dbReference type="AlphaFoldDB" id="A0A1D7V357"/>
<evidence type="ECO:0000313" key="3">
    <source>
        <dbReference type="Proteomes" id="UP000094197"/>
    </source>
</evidence>
<feature type="transmembrane region" description="Helical" evidence="1">
    <location>
        <begin position="54"/>
        <end position="75"/>
    </location>
</feature>
<keyword evidence="3" id="KW-1185">Reference proteome</keyword>
<sequence>MNLFLNLRTHLWANAFRPFFLATSIHALVSILIWILILFSFLKPPSITGLISFHSYEMVFGFARAAILGFLFTAAQNWTKTILIRERSLLVLFSLWVLGRFSWIDIPILSNVAFLSDFVCDTFALYLLAPTLMKKGQEHNRVIVVCYTLFAFAHGLAILSILGILSSMLTLHWIHISIFLVLIFIILIAGRILPFFTTVAVANSSPRRIQRVETLTTYGSFLFIGIESFLFWFPKLQVVAGFFALAFTGSQALRWFLWEPWKSRRTPILWILYLSYFWLVLGLFFYGLSHFGVFPVSLAFHILTVGSIGGFIYGMITRVSLGHTGRIILASKTILFGYICITLAVFARVLFPLFGFANIGYGASAFLWMLSFAVLLFKYWNILIEPRVDSPNK</sequence>
<protein>
    <submittedName>
        <fullName evidence="2">NnrS protein</fullName>
    </submittedName>
</protein>
<dbReference type="KEGG" id="laj:A0128_19820"/>
<feature type="transmembrane region" description="Helical" evidence="1">
    <location>
        <begin position="112"/>
        <end position="130"/>
    </location>
</feature>
<accession>A0A1D7V357</accession>
<dbReference type="OrthoDB" id="9770040at2"/>
<name>A0A1D7V357_9LEPT</name>
<keyword evidence="1" id="KW-1133">Transmembrane helix</keyword>
<feature type="transmembrane region" description="Helical" evidence="1">
    <location>
        <begin position="171"/>
        <end position="194"/>
    </location>
</feature>
<evidence type="ECO:0000313" key="2">
    <source>
        <dbReference type="EMBL" id="AOP36277.1"/>
    </source>
</evidence>
<keyword evidence="1" id="KW-0812">Transmembrane</keyword>
<feature type="transmembrane region" description="Helical" evidence="1">
    <location>
        <begin position="239"/>
        <end position="257"/>
    </location>
</feature>
<feature type="transmembrane region" description="Helical" evidence="1">
    <location>
        <begin position="87"/>
        <end position="106"/>
    </location>
</feature>
<dbReference type="InterPro" id="IPR010266">
    <property type="entry name" value="NnrS"/>
</dbReference>
<feature type="transmembrane region" description="Helical" evidence="1">
    <location>
        <begin position="215"/>
        <end position="233"/>
    </location>
</feature>
<dbReference type="Pfam" id="PF05940">
    <property type="entry name" value="NnrS"/>
    <property type="match status" value="1"/>
</dbReference>
<feature type="transmembrane region" description="Helical" evidence="1">
    <location>
        <begin position="353"/>
        <end position="377"/>
    </location>
</feature>
<feature type="transmembrane region" description="Helical" evidence="1">
    <location>
        <begin position="142"/>
        <end position="165"/>
    </location>
</feature>
<proteinExistence type="predicted"/>
<organism evidence="2 3">
    <name type="scientific">Leptospira tipperaryensis</name>
    <dbReference type="NCBI Taxonomy" id="2564040"/>
    <lineage>
        <taxon>Bacteria</taxon>
        <taxon>Pseudomonadati</taxon>
        <taxon>Spirochaetota</taxon>
        <taxon>Spirochaetia</taxon>
        <taxon>Leptospirales</taxon>
        <taxon>Leptospiraceae</taxon>
        <taxon>Leptospira</taxon>
    </lineage>
</organism>
<dbReference type="Proteomes" id="UP000094197">
    <property type="component" value="Chromosome 2"/>
</dbReference>
<keyword evidence="1" id="KW-0472">Membrane</keyword>
<evidence type="ECO:0000256" key="1">
    <source>
        <dbReference type="SAM" id="Phobius"/>
    </source>
</evidence>